<dbReference type="AlphaFoldDB" id="F3YWA9"/>
<dbReference type="PROSITE" id="PS50110">
    <property type="entry name" value="RESPONSE_REGULATORY"/>
    <property type="match status" value="1"/>
</dbReference>
<dbReference type="CDD" id="cd17546">
    <property type="entry name" value="REC_hyHK_CKI1_RcsC-like"/>
    <property type="match status" value="1"/>
</dbReference>
<protein>
    <recommendedName>
        <fullName evidence="2">histidine kinase</fullName>
        <ecNumber evidence="2">2.7.13.3</ecNumber>
    </recommendedName>
</protein>
<dbReference type="InterPro" id="IPR001789">
    <property type="entry name" value="Sig_transdc_resp-reg_receiver"/>
</dbReference>
<gene>
    <name evidence="11" type="ORF">Desaf_0862</name>
</gene>
<feature type="coiled-coil region" evidence="6">
    <location>
        <begin position="128"/>
        <end position="155"/>
    </location>
</feature>
<evidence type="ECO:0000256" key="2">
    <source>
        <dbReference type="ARBA" id="ARBA00012438"/>
    </source>
</evidence>
<dbReference type="Pfam" id="PF02518">
    <property type="entry name" value="HATPase_c"/>
    <property type="match status" value="1"/>
</dbReference>
<evidence type="ECO:0000259" key="10">
    <source>
        <dbReference type="PROSITE" id="PS50113"/>
    </source>
</evidence>
<dbReference type="InterPro" id="IPR036890">
    <property type="entry name" value="HATPase_C_sf"/>
</dbReference>
<evidence type="ECO:0000259" key="9">
    <source>
        <dbReference type="PROSITE" id="PS50112"/>
    </source>
</evidence>
<evidence type="ECO:0000259" key="8">
    <source>
        <dbReference type="PROSITE" id="PS50110"/>
    </source>
</evidence>
<keyword evidence="12" id="KW-1185">Reference proteome</keyword>
<sequence length="522" mass="57120">MESSLLSLPEELAVLRALVEHTEVQLAFLAPDFTFRYANKAYVRGCGYSREEIMGRNHFELFPDAENETIFRKVRDTGQAVSFKAKPFVYASQPERGTTYWDWRLAPVAGSDGNLLGLAFSLTDVTERVRTELALRRSEQEAEEASRAKSEFLASMSHELRTPLGGVLGMTELALMSEPSAAVRTYLQMVLRSGQALRDLVNDLLDLSRIEARKLELESVDFDLRAELALALDPLILDARANGLCLRHSVAPAVPAMVRGDSGRLRQVITNLVSNALKFTEQGGITVAVESDTTGAPDLLRFRVTDTGIGIAADQLEAVFDTFRQLRDKDGRTRGGMGLGLAICRRLVDLMGGRLWAESEPGKGSCFQFTARLGVSALSRVQPSGSQPAPQGAPSMRVLVAEDNEINRYLAKSLLQERGHSVHTVRTGSEALQALAGERFDLVLMDVRMPGMDGEQATRAIRGNPPPGVDPAVPIVALTACALKGDRERFLGVGMNAYLAKPINIEELDRVLVEVWRQKAGS</sequence>
<dbReference type="InterPro" id="IPR035965">
    <property type="entry name" value="PAS-like_dom_sf"/>
</dbReference>
<dbReference type="InterPro" id="IPR003661">
    <property type="entry name" value="HisK_dim/P_dom"/>
</dbReference>
<feature type="modified residue" description="4-aspartylphosphate" evidence="5">
    <location>
        <position position="446"/>
    </location>
</feature>
<name>F3YWA9_DESAF</name>
<dbReference type="SUPFAM" id="SSF55785">
    <property type="entry name" value="PYP-like sensor domain (PAS domain)"/>
    <property type="match status" value="1"/>
</dbReference>
<evidence type="ECO:0000256" key="6">
    <source>
        <dbReference type="SAM" id="Coils"/>
    </source>
</evidence>
<keyword evidence="11" id="KW-0808">Transferase</keyword>
<dbReference type="Pfam" id="PF00072">
    <property type="entry name" value="Response_reg"/>
    <property type="match status" value="1"/>
</dbReference>
<dbReference type="SMART" id="SM00387">
    <property type="entry name" value="HATPase_c"/>
    <property type="match status" value="1"/>
</dbReference>
<dbReference type="PROSITE" id="PS50112">
    <property type="entry name" value="PAS"/>
    <property type="match status" value="1"/>
</dbReference>
<dbReference type="PROSITE" id="PS50113">
    <property type="entry name" value="PAC"/>
    <property type="match status" value="1"/>
</dbReference>
<dbReference type="FunFam" id="3.30.565.10:FF:000010">
    <property type="entry name" value="Sensor histidine kinase RcsC"/>
    <property type="match status" value="1"/>
</dbReference>
<dbReference type="PANTHER" id="PTHR45339">
    <property type="entry name" value="HYBRID SIGNAL TRANSDUCTION HISTIDINE KINASE J"/>
    <property type="match status" value="1"/>
</dbReference>
<dbReference type="KEGG" id="daf:Desaf_0862"/>
<dbReference type="HOGENOM" id="CLU_000445_114_15_7"/>
<dbReference type="SMART" id="SM00388">
    <property type="entry name" value="HisKA"/>
    <property type="match status" value="1"/>
</dbReference>
<evidence type="ECO:0000259" key="7">
    <source>
        <dbReference type="PROSITE" id="PS50109"/>
    </source>
</evidence>
<organism evidence="11 12">
    <name type="scientific">Desulfocurvibacter africanus subsp. africanus str. Walvis Bay</name>
    <dbReference type="NCBI Taxonomy" id="690850"/>
    <lineage>
        <taxon>Bacteria</taxon>
        <taxon>Pseudomonadati</taxon>
        <taxon>Thermodesulfobacteriota</taxon>
        <taxon>Desulfovibrionia</taxon>
        <taxon>Desulfovibrionales</taxon>
        <taxon>Desulfovibrionaceae</taxon>
        <taxon>Desulfocurvibacter</taxon>
    </lineage>
</organism>
<keyword evidence="3 5" id="KW-0597">Phosphoprotein</keyword>
<comment type="catalytic activity">
    <reaction evidence="1">
        <text>ATP + protein L-histidine = ADP + protein N-phospho-L-histidine.</text>
        <dbReference type="EC" id="2.7.13.3"/>
    </reaction>
</comment>
<dbReference type="SUPFAM" id="SSF52172">
    <property type="entry name" value="CheY-like"/>
    <property type="match status" value="1"/>
</dbReference>
<proteinExistence type="predicted"/>
<dbReference type="CDD" id="cd00130">
    <property type="entry name" value="PAS"/>
    <property type="match status" value="1"/>
</dbReference>
<evidence type="ECO:0000313" key="11">
    <source>
        <dbReference type="EMBL" id="EGJ49212.1"/>
    </source>
</evidence>
<dbReference type="Gene3D" id="1.10.287.130">
    <property type="match status" value="1"/>
</dbReference>
<dbReference type="InterPro" id="IPR011006">
    <property type="entry name" value="CheY-like_superfamily"/>
</dbReference>
<evidence type="ECO:0000256" key="1">
    <source>
        <dbReference type="ARBA" id="ARBA00000085"/>
    </source>
</evidence>
<dbReference type="SUPFAM" id="SSF47384">
    <property type="entry name" value="Homodimeric domain of signal transducing histidine kinase"/>
    <property type="match status" value="1"/>
</dbReference>
<dbReference type="Gene3D" id="3.30.450.20">
    <property type="entry name" value="PAS domain"/>
    <property type="match status" value="1"/>
</dbReference>
<dbReference type="InterPro" id="IPR003594">
    <property type="entry name" value="HATPase_dom"/>
</dbReference>
<keyword evidence="11" id="KW-0418">Kinase</keyword>
<dbReference type="InterPro" id="IPR000700">
    <property type="entry name" value="PAS-assoc_C"/>
</dbReference>
<dbReference type="SMART" id="SM00448">
    <property type="entry name" value="REC"/>
    <property type="match status" value="1"/>
</dbReference>
<dbReference type="PROSITE" id="PS50109">
    <property type="entry name" value="HIS_KIN"/>
    <property type="match status" value="1"/>
</dbReference>
<dbReference type="CDD" id="cd16922">
    <property type="entry name" value="HATPase_EvgS-ArcB-TorS-like"/>
    <property type="match status" value="1"/>
</dbReference>
<dbReference type="PRINTS" id="PR00344">
    <property type="entry name" value="BCTRLSENSOR"/>
</dbReference>
<dbReference type="GO" id="GO:0000155">
    <property type="term" value="F:phosphorelay sensor kinase activity"/>
    <property type="evidence" value="ECO:0007669"/>
    <property type="project" value="InterPro"/>
</dbReference>
<dbReference type="PANTHER" id="PTHR45339:SF1">
    <property type="entry name" value="HYBRID SIGNAL TRANSDUCTION HISTIDINE KINASE J"/>
    <property type="match status" value="1"/>
</dbReference>
<evidence type="ECO:0000256" key="5">
    <source>
        <dbReference type="PROSITE-ProRule" id="PRU00169"/>
    </source>
</evidence>
<dbReference type="STRING" id="690850.Desaf_0862"/>
<dbReference type="Pfam" id="PF00512">
    <property type="entry name" value="HisKA"/>
    <property type="match status" value="1"/>
</dbReference>
<evidence type="ECO:0000256" key="3">
    <source>
        <dbReference type="ARBA" id="ARBA00022553"/>
    </source>
</evidence>
<keyword evidence="6" id="KW-0175">Coiled coil</keyword>
<dbReference type="Pfam" id="PF08448">
    <property type="entry name" value="PAS_4"/>
    <property type="match status" value="1"/>
</dbReference>
<accession>F3YWA9</accession>
<dbReference type="InterPro" id="IPR005467">
    <property type="entry name" value="His_kinase_dom"/>
</dbReference>
<dbReference type="Proteomes" id="UP000007844">
    <property type="component" value="Chromosome"/>
</dbReference>
<dbReference type="CDD" id="cd00082">
    <property type="entry name" value="HisKA"/>
    <property type="match status" value="1"/>
</dbReference>
<feature type="domain" description="Histidine kinase" evidence="7">
    <location>
        <begin position="155"/>
        <end position="375"/>
    </location>
</feature>
<feature type="domain" description="PAC" evidence="10">
    <location>
        <begin position="84"/>
        <end position="137"/>
    </location>
</feature>
<dbReference type="InterPro" id="IPR036097">
    <property type="entry name" value="HisK_dim/P_sf"/>
</dbReference>
<dbReference type="SUPFAM" id="SSF55874">
    <property type="entry name" value="ATPase domain of HSP90 chaperone/DNA topoisomerase II/histidine kinase"/>
    <property type="match status" value="1"/>
</dbReference>
<evidence type="ECO:0000256" key="4">
    <source>
        <dbReference type="ARBA" id="ARBA00023012"/>
    </source>
</evidence>
<dbReference type="SMART" id="SM00091">
    <property type="entry name" value="PAS"/>
    <property type="match status" value="1"/>
</dbReference>
<dbReference type="EC" id="2.7.13.3" evidence="2"/>
<dbReference type="eggNOG" id="COG5002">
    <property type="taxonomic scope" value="Bacteria"/>
</dbReference>
<evidence type="ECO:0000313" key="12">
    <source>
        <dbReference type="Proteomes" id="UP000007844"/>
    </source>
</evidence>
<keyword evidence="4" id="KW-0902">Two-component regulatory system</keyword>
<dbReference type="EMBL" id="CP003221">
    <property type="protein sequence ID" value="EGJ49212.1"/>
    <property type="molecule type" value="Genomic_DNA"/>
</dbReference>
<dbReference type="Gene3D" id="3.30.565.10">
    <property type="entry name" value="Histidine kinase-like ATPase, C-terminal domain"/>
    <property type="match status" value="1"/>
</dbReference>
<feature type="domain" description="Response regulatory" evidence="8">
    <location>
        <begin position="397"/>
        <end position="516"/>
    </location>
</feature>
<dbReference type="NCBIfam" id="TIGR00229">
    <property type="entry name" value="sensory_box"/>
    <property type="match status" value="1"/>
</dbReference>
<dbReference type="InterPro" id="IPR004358">
    <property type="entry name" value="Sig_transdc_His_kin-like_C"/>
</dbReference>
<dbReference type="InterPro" id="IPR000014">
    <property type="entry name" value="PAS"/>
</dbReference>
<dbReference type="InterPro" id="IPR013656">
    <property type="entry name" value="PAS_4"/>
</dbReference>
<feature type="domain" description="PAS" evidence="9">
    <location>
        <begin position="11"/>
        <end position="77"/>
    </location>
</feature>
<dbReference type="Gene3D" id="3.40.50.2300">
    <property type="match status" value="1"/>
</dbReference>
<reference evidence="11 12" key="1">
    <citation type="journal article" date="2011" name="J. Bacteriol.">
        <title>Genome sequence of the mercury-methylating and pleomorphic Desulfovibrio africanus Strain Walvis Bay.</title>
        <authorList>
            <person name="Brown S.D."/>
            <person name="Wall J.D."/>
            <person name="Kucken A.M."/>
            <person name="Gilmour C.C."/>
            <person name="Podar M."/>
            <person name="Brandt C.C."/>
            <person name="Teshima H."/>
            <person name="Detter J.C."/>
            <person name="Han C.S."/>
            <person name="Land M.L."/>
            <person name="Lucas S."/>
            <person name="Han J."/>
            <person name="Pennacchio L."/>
            <person name="Nolan M."/>
            <person name="Pitluck S."/>
            <person name="Woyke T."/>
            <person name="Goodwin L."/>
            <person name="Palumbo A.V."/>
            <person name="Elias D.A."/>
        </authorList>
    </citation>
    <scope>NUCLEOTIDE SEQUENCE [LARGE SCALE GENOMIC DNA]</scope>
    <source>
        <strain evidence="11 12">Walvis Bay</strain>
    </source>
</reference>
<dbReference type="RefSeq" id="WP_014259033.1">
    <property type="nucleotide sequence ID" value="NC_016629.1"/>
</dbReference>